<dbReference type="SMART" id="SM00028">
    <property type="entry name" value="TPR"/>
    <property type="match status" value="4"/>
</dbReference>
<dbReference type="PANTHER" id="PTHR12558:SF13">
    <property type="entry name" value="CELL DIVISION CYCLE PROTEIN 27 HOMOLOG"/>
    <property type="match status" value="1"/>
</dbReference>
<dbReference type="RefSeq" id="WP_022774420.1">
    <property type="nucleotide sequence ID" value="NC_022576.1"/>
</dbReference>
<dbReference type="NCBIfam" id="TIGR02521">
    <property type="entry name" value="type_IV_pilW"/>
    <property type="match status" value="1"/>
</dbReference>
<dbReference type="eggNOG" id="COG3063">
    <property type="taxonomic scope" value="Bacteria"/>
</dbReference>
<keyword evidence="3" id="KW-1185">Reference proteome</keyword>
<dbReference type="HOGENOM" id="CLU_003728_7_0_4"/>
<dbReference type="InterPro" id="IPR019734">
    <property type="entry name" value="TPR_rpt"/>
</dbReference>
<keyword evidence="1" id="KW-0802">TPR repeat</keyword>
<dbReference type="Proteomes" id="UP000017184">
    <property type="component" value="Chromosome"/>
</dbReference>
<dbReference type="InterPro" id="IPR013360">
    <property type="entry name" value="Pilus_4_PilW"/>
</dbReference>
<dbReference type="OrthoDB" id="9814042at2"/>
<protein>
    <submittedName>
        <fullName evidence="2">Type IV pilus assembly protein PilF</fullName>
    </submittedName>
</protein>
<dbReference type="Pfam" id="PF13432">
    <property type="entry name" value="TPR_16"/>
    <property type="match status" value="1"/>
</dbReference>
<feature type="repeat" description="TPR" evidence="1">
    <location>
        <begin position="94"/>
        <end position="127"/>
    </location>
</feature>
<dbReference type="PANTHER" id="PTHR12558">
    <property type="entry name" value="CELL DIVISION CYCLE 16,23,27"/>
    <property type="match status" value="1"/>
</dbReference>
<dbReference type="PROSITE" id="PS50005">
    <property type="entry name" value="TPR"/>
    <property type="match status" value="2"/>
</dbReference>
<evidence type="ECO:0000313" key="2">
    <source>
        <dbReference type="EMBL" id="AGX87929.1"/>
    </source>
</evidence>
<dbReference type="InterPro" id="IPR011990">
    <property type="entry name" value="TPR-like_helical_dom_sf"/>
</dbReference>
<dbReference type="AlphaFoldDB" id="U5NCP5"/>
<evidence type="ECO:0000256" key="1">
    <source>
        <dbReference type="PROSITE-ProRule" id="PRU00339"/>
    </source>
</evidence>
<reference evidence="2 3" key="1">
    <citation type="journal article" date="2013" name="Genome Biol.">
        <title>Genomic analysis reveals key aspects of prokaryotic symbiosis in the phototrophic consortium "Chlorochromatium aggregatum".</title>
        <authorList>
            <person name="Liu Z."/>
            <person name="Muller J."/>
            <person name="Li T."/>
            <person name="Alvey R.M."/>
            <person name="Vogl K."/>
            <person name="Frigaard N.U."/>
            <person name="Rockwell N.C."/>
            <person name="Boyd E.S."/>
            <person name="Tomsho L.P."/>
            <person name="Schuster S.C."/>
            <person name="Henke P."/>
            <person name="Rohde M."/>
            <person name="Overmann J."/>
            <person name="Bryant D.A."/>
        </authorList>
    </citation>
    <scope>NUCLEOTIDE SEQUENCE [LARGE SCALE GENOMIC DNA]</scope>
    <source>
        <strain evidence="2">CR</strain>
    </source>
</reference>
<dbReference type="KEGG" id="cbx:Cenrod_1845"/>
<dbReference type="EMBL" id="CP004885">
    <property type="protein sequence ID" value="AGX87929.1"/>
    <property type="molecule type" value="Genomic_DNA"/>
</dbReference>
<dbReference type="PATRIC" id="fig|946483.4.peg.1865"/>
<dbReference type="SUPFAM" id="SSF48452">
    <property type="entry name" value="TPR-like"/>
    <property type="match status" value="1"/>
</dbReference>
<evidence type="ECO:0000313" key="3">
    <source>
        <dbReference type="Proteomes" id="UP000017184"/>
    </source>
</evidence>
<name>U5NCP5_9BURK</name>
<sequence>MRFFPPTLQACPLSHGWPAILLCCGTCLLLWGCGATPQASRTGLTASGTIAQDSEARKRARIRLELAVAYFQQGKTDIALDELRQVLAVDPAFPEAHNLRGLIAMRLREFPTAEESFLKALSLRPGDANVLHNLGWLECQRAAYPQSFRYFGRALATPGYQERGKTWMTQGLCQISAGQHKEAESSLLHAYEFDATNPIVGYNLAHVLYLRKEYARAQFYIRRLNNSDWASAESLWLGIKIDKLLADDDAVAQLAQQLEKRFSQSAQADAYRRGAFDE</sequence>
<gene>
    <name evidence="2" type="primary">pilF</name>
    <name evidence="2" type="ORF">Cenrod_1845</name>
</gene>
<organism evidence="2 3">
    <name type="scientific">Candidatus Symbiobacter mobilis CR</name>
    <dbReference type="NCBI Taxonomy" id="946483"/>
    <lineage>
        <taxon>Bacteria</taxon>
        <taxon>Pseudomonadati</taxon>
        <taxon>Pseudomonadota</taxon>
        <taxon>Betaproteobacteria</taxon>
        <taxon>Burkholderiales</taxon>
        <taxon>Comamonadaceae</taxon>
    </lineage>
</organism>
<dbReference type="Gene3D" id="1.25.40.10">
    <property type="entry name" value="Tetratricopeptide repeat domain"/>
    <property type="match status" value="1"/>
</dbReference>
<accession>U5NCP5</accession>
<proteinExistence type="predicted"/>
<feature type="repeat" description="TPR" evidence="1">
    <location>
        <begin position="60"/>
        <end position="93"/>
    </location>
</feature>
<dbReference type="STRING" id="946483.Cenrod_1845"/>